<dbReference type="Gene3D" id="3.20.20.120">
    <property type="entry name" value="Enolase-like C-terminal domain"/>
    <property type="match status" value="1"/>
</dbReference>
<evidence type="ECO:0000313" key="7">
    <source>
        <dbReference type="EMBL" id="CAB4897995.1"/>
    </source>
</evidence>
<accession>A0A6J7FXS9</accession>
<dbReference type="SUPFAM" id="SSF54826">
    <property type="entry name" value="Enolase N-terminal domain-like"/>
    <property type="match status" value="1"/>
</dbReference>
<keyword evidence="4" id="KW-0460">Magnesium</keyword>
<dbReference type="GO" id="GO:0016854">
    <property type="term" value="F:racemase and epimerase activity"/>
    <property type="evidence" value="ECO:0007669"/>
    <property type="project" value="UniProtKB-ARBA"/>
</dbReference>
<evidence type="ECO:0000256" key="4">
    <source>
        <dbReference type="ARBA" id="ARBA00022842"/>
    </source>
</evidence>
<sequence>MRITRVDVYNFDLTYVHGSYVMSGGRVIDSLPSTVVRVSTDDGVQGWGEVCPLGTTYLASHAGGARSALALLAPAVLGLDPTNLASVNDAMDAVLMGHEYAKSPLDIACWDITGRALGASVTTLLGGLRQQRFPLYMAVPLGTPDSMAEYVLARSAEGIHRFQLKVGGDPRVDGLRARQVIEATGPDDLVVADANCGWRLNDAIIAARLMENLPRLYFEQPCPTMEECIEVRKHTTLPMVYDEVVHDVPTMLRAVRDGGAGAFNLKVSKVGGLTKAKLMRDLAQDLGVQVTIEDTWGGDLVSATSAHLAASTRPEALLTVSFMNDWTNEHVAGYQPRSVNGFGTAPTGHGLGIDVDPGMLGEPLFSAVL</sequence>
<keyword evidence="3" id="KW-0479">Metal-binding</keyword>
<dbReference type="InterPro" id="IPR029065">
    <property type="entry name" value="Enolase_C-like"/>
</dbReference>
<dbReference type="GO" id="GO:0046872">
    <property type="term" value="F:metal ion binding"/>
    <property type="evidence" value="ECO:0007669"/>
    <property type="project" value="UniProtKB-KW"/>
</dbReference>
<dbReference type="EMBL" id="CAFBLP010000160">
    <property type="protein sequence ID" value="CAB4897995.1"/>
    <property type="molecule type" value="Genomic_DNA"/>
</dbReference>
<dbReference type="SMART" id="SM00922">
    <property type="entry name" value="MR_MLE"/>
    <property type="match status" value="1"/>
</dbReference>
<evidence type="ECO:0000256" key="2">
    <source>
        <dbReference type="ARBA" id="ARBA00008031"/>
    </source>
</evidence>
<dbReference type="InterPro" id="IPR013341">
    <property type="entry name" value="Mandelate_racemase_N_dom"/>
</dbReference>
<comment type="similarity">
    <text evidence="2">Belongs to the mandelate racemase/muconate lactonizing enzyme family.</text>
</comment>
<proteinExistence type="inferred from homology"/>
<gene>
    <name evidence="7" type="ORF">UFOPK3376_03262</name>
</gene>
<evidence type="ECO:0000259" key="6">
    <source>
        <dbReference type="SMART" id="SM00922"/>
    </source>
</evidence>
<dbReference type="InterPro" id="IPR013342">
    <property type="entry name" value="Mandelate_racemase_C"/>
</dbReference>
<dbReference type="AlphaFoldDB" id="A0A6J7FXS9"/>
<evidence type="ECO:0000256" key="3">
    <source>
        <dbReference type="ARBA" id="ARBA00022723"/>
    </source>
</evidence>
<dbReference type="SUPFAM" id="SSF51604">
    <property type="entry name" value="Enolase C-terminal domain-like"/>
    <property type="match status" value="1"/>
</dbReference>
<feature type="domain" description="Mandelate racemase/muconate lactonizing enzyme C-terminal" evidence="6">
    <location>
        <begin position="144"/>
        <end position="238"/>
    </location>
</feature>
<dbReference type="SFLD" id="SFLDS00001">
    <property type="entry name" value="Enolase"/>
    <property type="match status" value="1"/>
</dbReference>
<dbReference type="Gene3D" id="3.30.390.10">
    <property type="entry name" value="Enolase-like, N-terminal domain"/>
    <property type="match status" value="1"/>
</dbReference>
<name>A0A6J7FXS9_9ZZZZ</name>
<dbReference type="PANTHER" id="PTHR48073:SF2">
    <property type="entry name" value="O-SUCCINYLBENZOATE SYNTHASE"/>
    <property type="match status" value="1"/>
</dbReference>
<dbReference type="InterPro" id="IPR036849">
    <property type="entry name" value="Enolase-like_C_sf"/>
</dbReference>
<dbReference type="SFLD" id="SFLDG00180">
    <property type="entry name" value="muconate_cycloisomerase"/>
    <property type="match status" value="1"/>
</dbReference>
<evidence type="ECO:0000256" key="5">
    <source>
        <dbReference type="ARBA" id="ARBA00023235"/>
    </source>
</evidence>
<dbReference type="Pfam" id="PF02746">
    <property type="entry name" value="MR_MLE_N"/>
    <property type="match status" value="1"/>
</dbReference>
<dbReference type="InterPro" id="IPR029017">
    <property type="entry name" value="Enolase-like_N"/>
</dbReference>
<protein>
    <submittedName>
        <fullName evidence="7">Unannotated protein</fullName>
    </submittedName>
</protein>
<dbReference type="Pfam" id="PF13378">
    <property type="entry name" value="MR_MLE_C"/>
    <property type="match status" value="1"/>
</dbReference>
<organism evidence="7">
    <name type="scientific">freshwater metagenome</name>
    <dbReference type="NCBI Taxonomy" id="449393"/>
    <lineage>
        <taxon>unclassified sequences</taxon>
        <taxon>metagenomes</taxon>
        <taxon>ecological metagenomes</taxon>
    </lineage>
</organism>
<reference evidence="7" key="1">
    <citation type="submission" date="2020-05" db="EMBL/GenBank/DDBJ databases">
        <authorList>
            <person name="Chiriac C."/>
            <person name="Salcher M."/>
            <person name="Ghai R."/>
            <person name="Kavagutti S V."/>
        </authorList>
    </citation>
    <scope>NUCLEOTIDE SEQUENCE</scope>
</reference>
<comment type="cofactor">
    <cofactor evidence="1">
        <name>Mg(2+)</name>
        <dbReference type="ChEBI" id="CHEBI:18420"/>
    </cofactor>
</comment>
<keyword evidence="5" id="KW-0413">Isomerase</keyword>
<dbReference type="PANTHER" id="PTHR48073">
    <property type="entry name" value="O-SUCCINYLBENZOATE SYNTHASE-RELATED"/>
    <property type="match status" value="1"/>
</dbReference>
<dbReference type="FunFam" id="3.30.390.10:FF:000009">
    <property type="entry name" value="Hydrophobic dipeptide epimerase"/>
    <property type="match status" value="1"/>
</dbReference>
<evidence type="ECO:0000256" key="1">
    <source>
        <dbReference type="ARBA" id="ARBA00001946"/>
    </source>
</evidence>